<sequence length="208" mass="23995">MNTYTKEINGIKYTIKVDDMLYFQSQALWRAISDIPVGRLKDGFKIQIGFSLYILQKAISGYCIVTPDYESTPFLKVTEDLTLAFWIQMEQLDMLQKYHINGETIRFDDKIAVAKGSIVKPKICLQRFRDLGGSGWCVNEIFQNKDGKFSNVDTTEYESIYAYQLLNIRPSVLKALMLPYDYIVVIDEDDIIELLNEKDESIITKNSP</sequence>
<dbReference type="AlphaFoldDB" id="A0AAW5KJ95"/>
<evidence type="ECO:0000313" key="2">
    <source>
        <dbReference type="EMBL" id="MCQ5153505.1"/>
    </source>
</evidence>
<dbReference type="Proteomes" id="UP001206236">
    <property type="component" value="Unassembled WGS sequence"/>
</dbReference>
<reference evidence="2" key="1">
    <citation type="submission" date="2022-06" db="EMBL/GenBank/DDBJ databases">
        <title>Isolation of gut microbiota from human fecal samples.</title>
        <authorList>
            <person name="Pamer E.G."/>
            <person name="Barat B."/>
            <person name="Waligurski E."/>
            <person name="Medina S."/>
            <person name="Paddock L."/>
            <person name="Mostad J."/>
        </authorList>
    </citation>
    <scope>NUCLEOTIDE SEQUENCE</scope>
    <source>
        <strain evidence="2">DFI.5.57</strain>
    </source>
</reference>
<evidence type="ECO:0000313" key="3">
    <source>
        <dbReference type="Proteomes" id="UP001206236"/>
    </source>
</evidence>
<evidence type="ECO:0000259" key="1">
    <source>
        <dbReference type="Pfam" id="PF24719"/>
    </source>
</evidence>
<protein>
    <recommendedName>
        <fullName evidence="1">Imm33-like domain-containing protein</fullName>
    </recommendedName>
</protein>
<comment type="caution">
    <text evidence="2">The sequence shown here is derived from an EMBL/GenBank/DDBJ whole genome shotgun (WGS) entry which is preliminary data.</text>
</comment>
<dbReference type="EMBL" id="JANGCN010000019">
    <property type="protein sequence ID" value="MCQ5153505.1"/>
    <property type="molecule type" value="Genomic_DNA"/>
</dbReference>
<name>A0AAW5KJ95_9FIRM</name>
<dbReference type="InterPro" id="IPR056509">
    <property type="entry name" value="Imm33-like"/>
</dbReference>
<accession>A0AAW5KJ95</accession>
<feature type="domain" description="Imm33-like" evidence="1">
    <location>
        <begin position="90"/>
        <end position="193"/>
    </location>
</feature>
<dbReference type="Pfam" id="PF24719">
    <property type="entry name" value="Imm33-like"/>
    <property type="match status" value="1"/>
</dbReference>
<proteinExistence type="predicted"/>
<dbReference type="RefSeq" id="WP_117893141.1">
    <property type="nucleotide sequence ID" value="NZ_JANGCN010000019.1"/>
</dbReference>
<organism evidence="2 3">
    <name type="scientific">Ruminococcus bicirculans</name>
    <name type="common">ex Wegman et al. 2014</name>
    <dbReference type="NCBI Taxonomy" id="1160721"/>
    <lineage>
        <taxon>Bacteria</taxon>
        <taxon>Bacillati</taxon>
        <taxon>Bacillota</taxon>
        <taxon>Clostridia</taxon>
        <taxon>Eubacteriales</taxon>
        <taxon>Oscillospiraceae</taxon>
        <taxon>Ruminococcus</taxon>
    </lineage>
</organism>
<gene>
    <name evidence="2" type="ORF">NE632_09300</name>
</gene>